<keyword evidence="5 8" id="KW-0732">Signal</keyword>
<evidence type="ECO:0000256" key="7">
    <source>
        <dbReference type="ARBA" id="ARBA00023237"/>
    </source>
</evidence>
<feature type="signal peptide" evidence="8">
    <location>
        <begin position="1"/>
        <end position="23"/>
    </location>
</feature>
<evidence type="ECO:0000256" key="3">
    <source>
        <dbReference type="ARBA" id="ARBA00022452"/>
    </source>
</evidence>
<dbReference type="GO" id="GO:0009279">
    <property type="term" value="C:cell outer membrane"/>
    <property type="evidence" value="ECO:0007669"/>
    <property type="project" value="UniProtKB-SubCell"/>
</dbReference>
<dbReference type="RefSeq" id="WP_062708271.1">
    <property type="nucleotide sequence ID" value="NZ_CAWRCI010000013.1"/>
</dbReference>
<reference evidence="10" key="1">
    <citation type="submission" date="2016-02" db="EMBL/GenBank/DDBJ databases">
        <authorList>
            <person name="Rodrigo-Torres Lidia"/>
            <person name="Arahal R.David."/>
        </authorList>
    </citation>
    <scope>NUCLEOTIDE SEQUENCE [LARGE SCALE GENOMIC DNA]</scope>
    <source>
        <strain evidence="10">CECT 8713</strain>
    </source>
</reference>
<dbReference type="AlphaFoldDB" id="A0A128F586"/>
<proteinExistence type="inferred from homology"/>
<comment type="subcellular location">
    <subcellularLocation>
        <location evidence="1">Cell outer membrane</location>
        <topology evidence="1">Multi-pass membrane protein</topology>
    </subcellularLocation>
</comment>
<evidence type="ECO:0000256" key="6">
    <source>
        <dbReference type="ARBA" id="ARBA00023136"/>
    </source>
</evidence>
<evidence type="ECO:0000256" key="1">
    <source>
        <dbReference type="ARBA" id="ARBA00004571"/>
    </source>
</evidence>
<evidence type="ECO:0000313" key="9">
    <source>
        <dbReference type="EMBL" id="CZF81451.1"/>
    </source>
</evidence>
<evidence type="ECO:0000313" key="10">
    <source>
        <dbReference type="Proteomes" id="UP000073601"/>
    </source>
</evidence>
<evidence type="ECO:0000256" key="2">
    <source>
        <dbReference type="ARBA" id="ARBA00008163"/>
    </source>
</evidence>
<protein>
    <submittedName>
        <fullName evidence="9">Long-chain fatty acid transport protein</fullName>
    </submittedName>
</protein>
<dbReference type="OrthoDB" id="19849at2"/>
<dbReference type="Pfam" id="PF03349">
    <property type="entry name" value="Toluene_X"/>
    <property type="match status" value="1"/>
</dbReference>
<organism evidence="9 10">
    <name type="scientific">Grimontia marina</name>
    <dbReference type="NCBI Taxonomy" id="646534"/>
    <lineage>
        <taxon>Bacteria</taxon>
        <taxon>Pseudomonadati</taxon>
        <taxon>Pseudomonadota</taxon>
        <taxon>Gammaproteobacteria</taxon>
        <taxon>Vibrionales</taxon>
        <taxon>Vibrionaceae</taxon>
        <taxon>Grimontia</taxon>
    </lineage>
</organism>
<dbReference type="SUPFAM" id="SSF56935">
    <property type="entry name" value="Porins"/>
    <property type="match status" value="1"/>
</dbReference>
<name>A0A128F586_9GAMM</name>
<dbReference type="Gene3D" id="2.40.160.60">
    <property type="entry name" value="Outer membrane protein transport protein (OMPP1/FadL/TodX)"/>
    <property type="match status" value="1"/>
</dbReference>
<evidence type="ECO:0000256" key="4">
    <source>
        <dbReference type="ARBA" id="ARBA00022692"/>
    </source>
</evidence>
<dbReference type="EMBL" id="FIZY01000013">
    <property type="protein sequence ID" value="CZF81451.1"/>
    <property type="molecule type" value="Genomic_DNA"/>
</dbReference>
<comment type="similarity">
    <text evidence="2">Belongs to the OmpP1/FadL family.</text>
</comment>
<dbReference type="Proteomes" id="UP000073601">
    <property type="component" value="Unassembled WGS sequence"/>
</dbReference>
<evidence type="ECO:0000256" key="5">
    <source>
        <dbReference type="ARBA" id="ARBA00022729"/>
    </source>
</evidence>
<dbReference type="PANTHER" id="PTHR35093">
    <property type="entry name" value="OUTER MEMBRANE PROTEIN NMB0088-RELATED"/>
    <property type="match status" value="1"/>
</dbReference>
<keyword evidence="10" id="KW-1185">Reference proteome</keyword>
<gene>
    <name evidence="9" type="primary">fadL_2</name>
    <name evidence="9" type="ORF">GMA8713_01842</name>
</gene>
<keyword evidence="4" id="KW-0812">Transmembrane</keyword>
<keyword evidence="6" id="KW-0472">Membrane</keyword>
<dbReference type="GO" id="GO:0015483">
    <property type="term" value="F:long-chain fatty acid transporting porin activity"/>
    <property type="evidence" value="ECO:0007669"/>
    <property type="project" value="TreeGrafter"/>
</dbReference>
<sequence>MSKKLSRSALAVAIALTAPSAWSAGFQVSEHSASGLGRAYAGEAAIADNASVMARNPASMSQFEVAQASGALHIVNPEIDITETSTGQKASDVAPIQFVPASFYVSPIDEKLAWGVGLYTVYGVGTDYPDEFLAGDLAGDTALVSVNLNPAVSYKLNDQFSIGAGLNIVYAIAELNRHFGFPAPTNASDKLISMEGTTWGFGWNVGALYELNNNNRFGIAYRSEIGLDFEGDFKDYSGNIVPGDGKATGDLSVPLPAILEVSGFHQLNDTWAVHYSVMWSEWSSFTELKATGSGCSKTNGICFYKNEKYDDSLRYSIGTTYSLNEDWTMRTGFAFDEQAGKSTLSIPDTDRYWFSGGATYQYSPKLSIDAGLTYIHSKSSSFKETSSVSGREFTFDGKGSAYIAAIQANYTF</sequence>
<keyword evidence="3" id="KW-1134">Transmembrane beta strand</keyword>
<dbReference type="InterPro" id="IPR005017">
    <property type="entry name" value="OMPP1/FadL/TodX"/>
</dbReference>
<accession>A0A128F586</accession>
<evidence type="ECO:0000256" key="8">
    <source>
        <dbReference type="SAM" id="SignalP"/>
    </source>
</evidence>
<feature type="chain" id="PRO_5007282080" evidence="8">
    <location>
        <begin position="24"/>
        <end position="412"/>
    </location>
</feature>
<keyword evidence="7" id="KW-0998">Cell outer membrane</keyword>
<dbReference type="PANTHER" id="PTHR35093:SF3">
    <property type="entry name" value="LONG-CHAIN FATTY ACID TRANSPORT PROTEIN"/>
    <property type="match status" value="1"/>
</dbReference>